<dbReference type="SUPFAM" id="SSF51735">
    <property type="entry name" value="NAD(P)-binding Rossmann-fold domains"/>
    <property type="match status" value="1"/>
</dbReference>
<reference evidence="4 5" key="1">
    <citation type="journal article" date="2019" name="Int. J. Syst. Evol. Microbiol.">
        <title>The Global Catalogue of Microorganisms (GCM) 10K type strain sequencing project: providing services to taxonomists for standard genome sequencing and annotation.</title>
        <authorList>
            <consortium name="The Broad Institute Genomics Platform"/>
            <consortium name="The Broad Institute Genome Sequencing Center for Infectious Disease"/>
            <person name="Wu L."/>
            <person name="Ma J."/>
        </authorList>
    </citation>
    <scope>NUCLEOTIDE SEQUENCE [LARGE SCALE GENOMIC DNA]</scope>
    <source>
        <strain evidence="4 5">JCM 16083</strain>
    </source>
</reference>
<dbReference type="Proteomes" id="UP001501126">
    <property type="component" value="Unassembled WGS sequence"/>
</dbReference>
<feature type="domain" description="Saccharopine dehydrogenase NADP binding" evidence="2">
    <location>
        <begin position="28"/>
        <end position="146"/>
    </location>
</feature>
<evidence type="ECO:0000313" key="5">
    <source>
        <dbReference type="Proteomes" id="UP001501126"/>
    </source>
</evidence>
<evidence type="ECO:0000259" key="3">
    <source>
        <dbReference type="Pfam" id="PF16653"/>
    </source>
</evidence>
<dbReference type="EMBL" id="BAAAFH010000003">
    <property type="protein sequence ID" value="GAA0874309.1"/>
    <property type="molecule type" value="Genomic_DNA"/>
</dbReference>
<accession>A0ABN1MM79</accession>
<dbReference type="InterPro" id="IPR051168">
    <property type="entry name" value="AASS"/>
</dbReference>
<keyword evidence="5" id="KW-1185">Reference proteome</keyword>
<dbReference type="SUPFAM" id="SSF55347">
    <property type="entry name" value="Glyceraldehyde-3-phosphate dehydrogenase-like, C-terminal domain"/>
    <property type="match status" value="1"/>
</dbReference>
<organism evidence="4 5">
    <name type="scientific">Wandonia haliotis</name>
    <dbReference type="NCBI Taxonomy" id="574963"/>
    <lineage>
        <taxon>Bacteria</taxon>
        <taxon>Pseudomonadati</taxon>
        <taxon>Bacteroidota</taxon>
        <taxon>Flavobacteriia</taxon>
        <taxon>Flavobacteriales</taxon>
        <taxon>Crocinitomicaceae</taxon>
        <taxon>Wandonia</taxon>
    </lineage>
</organism>
<dbReference type="PANTHER" id="PTHR11133:SF22">
    <property type="entry name" value="ALPHA-AMINOADIPIC SEMIALDEHYDE SYNTHASE, MITOCHONDRIAL"/>
    <property type="match status" value="1"/>
</dbReference>
<protein>
    <submittedName>
        <fullName evidence="4">Saccharopine dehydrogenase C-terminal domain-containing protein</fullName>
    </submittedName>
</protein>
<sequence>MKLHVGKIKLVTLVATIKTNKFAFMKTILVIGAGLSSSSLIRYFLQNAEQENWEIRVVDQDKELVKRKLGGHPRGVALAFNALDPVERRPEIEKADLVISMLPARFHIDVARDCIELRTNLITPSYVSPEMKALHEEAEKAGIIILNEIGVDPGIDHMSAKKVIDEIEAKGGKLTIFESFTGGLVAPESDDNPWNYKFTWNPRNVVLAGQGGAAKFIQEGKYKYIPYTKLFRRTEIIELEELGKFEGYANRDSLSYRSVYKLDDIPTIFRGTLRRKGFCRAWDVFVQLGATDDSYVIEGSEKMTYREFINSFLPYNENDSVELKLRHYLKIDLDDTLWDKLVWLDIFSRDKIVGIKNATPAQALQKILEEKWALKEEDKDMIVMYHKFVYLLDGEHREVVSYMANIGEDRTYTAMSNTVGLPAAICGRMILNGTIALKGVQIPIYPEIYNPVLQELEEYGVAFTEKEIVPPRLYSQDMQPWS</sequence>
<evidence type="ECO:0000259" key="2">
    <source>
        <dbReference type="Pfam" id="PF03435"/>
    </source>
</evidence>
<gene>
    <name evidence="4" type="ORF">GCM10009118_07170</name>
</gene>
<evidence type="ECO:0000256" key="1">
    <source>
        <dbReference type="ARBA" id="ARBA00023002"/>
    </source>
</evidence>
<feature type="domain" description="Saccharopine dehydrogenase-like C-terminal" evidence="3">
    <location>
        <begin position="150"/>
        <end position="461"/>
    </location>
</feature>
<dbReference type="InterPro" id="IPR032095">
    <property type="entry name" value="Sacchrp_dh-like_C"/>
</dbReference>
<proteinExistence type="predicted"/>
<comment type="caution">
    <text evidence="4">The sequence shown here is derived from an EMBL/GenBank/DDBJ whole genome shotgun (WGS) entry which is preliminary data.</text>
</comment>
<dbReference type="Gene3D" id="3.40.50.720">
    <property type="entry name" value="NAD(P)-binding Rossmann-like Domain"/>
    <property type="match status" value="1"/>
</dbReference>
<dbReference type="Pfam" id="PF16653">
    <property type="entry name" value="Sacchrp_dh_C"/>
    <property type="match status" value="1"/>
</dbReference>
<name>A0ABN1MM79_9FLAO</name>
<dbReference type="Pfam" id="PF03435">
    <property type="entry name" value="Sacchrp_dh_NADP"/>
    <property type="match status" value="1"/>
</dbReference>
<keyword evidence="1" id="KW-0560">Oxidoreductase</keyword>
<evidence type="ECO:0000313" key="4">
    <source>
        <dbReference type="EMBL" id="GAA0874309.1"/>
    </source>
</evidence>
<dbReference type="Gene3D" id="1.10.1870.10">
    <property type="entry name" value="Domain 3, Saccharopine reductase"/>
    <property type="match status" value="1"/>
</dbReference>
<dbReference type="InterPro" id="IPR036291">
    <property type="entry name" value="NAD(P)-bd_dom_sf"/>
</dbReference>
<dbReference type="PANTHER" id="PTHR11133">
    <property type="entry name" value="SACCHAROPINE DEHYDROGENASE"/>
    <property type="match status" value="1"/>
</dbReference>
<dbReference type="Gene3D" id="3.30.360.10">
    <property type="entry name" value="Dihydrodipicolinate Reductase, domain 2"/>
    <property type="match status" value="1"/>
</dbReference>
<dbReference type="InterPro" id="IPR005097">
    <property type="entry name" value="Sacchrp_dh_NADP-bd"/>
</dbReference>